<gene>
    <name evidence="2" type="ORF">W911_13845</name>
</gene>
<reference evidence="2 3" key="1">
    <citation type="journal article" date="2014" name="Genome Announc.">
        <title>Complete Genome Sequence of Hyphomicrobium nitrativorans Strain NL23, a Denitrifying Bacterium Isolated from Biofilm of a Methanol-Fed Denitrification System Treating Seawater at the Montreal Biodome.</title>
        <authorList>
            <person name="Martineau C."/>
            <person name="Villeneuve C."/>
            <person name="Mauffrey F."/>
            <person name="Villemur R."/>
        </authorList>
    </citation>
    <scope>NUCLEOTIDE SEQUENCE [LARGE SCALE GENOMIC DNA]</scope>
    <source>
        <strain evidence="2">NL23</strain>
    </source>
</reference>
<dbReference type="OrthoDB" id="9783818at2"/>
<accession>V5SED1</accession>
<dbReference type="SUPFAM" id="SSF53300">
    <property type="entry name" value="vWA-like"/>
    <property type="match status" value="1"/>
</dbReference>
<proteinExistence type="predicted"/>
<dbReference type="EMBL" id="CP006912">
    <property type="protein sequence ID" value="AHB49251.1"/>
    <property type="molecule type" value="Genomic_DNA"/>
</dbReference>
<dbReference type="AlphaFoldDB" id="V5SED1"/>
<dbReference type="HOGENOM" id="CLU_093392_0_0_5"/>
<dbReference type="KEGG" id="hni:W911_13845"/>
<dbReference type="PATRIC" id="fig|1029756.8.peg.2881"/>
<dbReference type="SMART" id="SM00327">
    <property type="entry name" value="VWA"/>
    <property type="match status" value="1"/>
</dbReference>
<dbReference type="InterPro" id="IPR002035">
    <property type="entry name" value="VWF_A"/>
</dbReference>
<organism evidence="2 3">
    <name type="scientific">Hyphomicrobium nitrativorans NL23</name>
    <dbReference type="NCBI Taxonomy" id="1029756"/>
    <lineage>
        <taxon>Bacteria</taxon>
        <taxon>Pseudomonadati</taxon>
        <taxon>Pseudomonadota</taxon>
        <taxon>Alphaproteobacteria</taxon>
        <taxon>Hyphomicrobiales</taxon>
        <taxon>Hyphomicrobiaceae</taxon>
        <taxon>Hyphomicrobium</taxon>
    </lineage>
</organism>
<protein>
    <recommendedName>
        <fullName evidence="1">VWFA domain-containing protein</fullName>
    </recommendedName>
</protein>
<dbReference type="Pfam" id="PF13519">
    <property type="entry name" value="VWA_2"/>
    <property type="match status" value="1"/>
</dbReference>
<dbReference type="RefSeq" id="WP_023788089.1">
    <property type="nucleotide sequence ID" value="NC_022997.1"/>
</dbReference>
<dbReference type="Gene3D" id="3.40.50.410">
    <property type="entry name" value="von Willebrand factor, type A domain"/>
    <property type="match status" value="1"/>
</dbReference>
<name>V5SED1_9HYPH</name>
<evidence type="ECO:0000259" key="1">
    <source>
        <dbReference type="PROSITE" id="PS50234"/>
    </source>
</evidence>
<keyword evidence="3" id="KW-1185">Reference proteome</keyword>
<evidence type="ECO:0000313" key="3">
    <source>
        <dbReference type="Proteomes" id="UP000018542"/>
    </source>
</evidence>
<dbReference type="InterPro" id="IPR036465">
    <property type="entry name" value="vWFA_dom_sf"/>
</dbReference>
<dbReference type="Proteomes" id="UP000018542">
    <property type="component" value="Chromosome"/>
</dbReference>
<sequence>MSLERSATQRAGHLTVSMQVLLASALLLLVGGGRAVLAAGPACMSDAMIVFDASGSMAALDFPDGGPSRFDRAKASLGTFLPTVSPQRRLGLVTYGPGASRNACANASLRVRPQPNFAEPILSEVEALRPAGRTPLTLGVRMALDALPETAATVVLLTDGQETCHGDPCALARQLRSVRPSVTVHVIGYKLQMRDGRAESGAECLASETGGLNVTADTVDELNRAFEQTLGCTNVAQLTRRQEPATLP</sequence>
<feature type="domain" description="VWFA" evidence="1">
    <location>
        <begin position="46"/>
        <end position="230"/>
    </location>
</feature>
<dbReference type="PROSITE" id="PS50234">
    <property type="entry name" value="VWFA"/>
    <property type="match status" value="1"/>
</dbReference>
<evidence type="ECO:0000313" key="2">
    <source>
        <dbReference type="EMBL" id="AHB49251.1"/>
    </source>
</evidence>
<dbReference type="STRING" id="1029756.W911_13845"/>